<dbReference type="InterPro" id="IPR023214">
    <property type="entry name" value="HAD_sf"/>
</dbReference>
<organism evidence="1 2">
    <name type="scientific">Kingdonia uniflora</name>
    <dbReference type="NCBI Taxonomy" id="39325"/>
    <lineage>
        <taxon>Eukaryota</taxon>
        <taxon>Viridiplantae</taxon>
        <taxon>Streptophyta</taxon>
        <taxon>Embryophyta</taxon>
        <taxon>Tracheophyta</taxon>
        <taxon>Spermatophyta</taxon>
        <taxon>Magnoliopsida</taxon>
        <taxon>Ranunculales</taxon>
        <taxon>Circaeasteraceae</taxon>
        <taxon>Kingdonia</taxon>
    </lineage>
</organism>
<dbReference type="Proteomes" id="UP000541444">
    <property type="component" value="Unassembled WGS sequence"/>
</dbReference>
<protein>
    <recommendedName>
        <fullName evidence="3">FCP1 homology domain-containing protein</fullName>
    </recommendedName>
</protein>
<proteinExistence type="predicted"/>
<reference evidence="1 2" key="1">
    <citation type="journal article" date="2020" name="IScience">
        <title>Genome Sequencing of the Endangered Kingdonia uniflora (Circaeasteraceae, Ranunculales) Reveals Potential Mechanisms of Evolutionary Specialization.</title>
        <authorList>
            <person name="Sun Y."/>
            <person name="Deng T."/>
            <person name="Zhang A."/>
            <person name="Moore M.J."/>
            <person name="Landis J.B."/>
            <person name="Lin N."/>
            <person name="Zhang H."/>
            <person name="Zhang X."/>
            <person name="Huang J."/>
            <person name="Zhang X."/>
            <person name="Sun H."/>
            <person name="Wang H."/>
        </authorList>
    </citation>
    <scope>NUCLEOTIDE SEQUENCE [LARGE SCALE GENOMIC DNA]</scope>
    <source>
        <strain evidence="1">TB1705</strain>
        <tissue evidence="1">Leaf</tissue>
    </source>
</reference>
<sequence length="100" mass="11230">MKGDYNESNTLLLDDSPYKALRNPDANDNSLGKTSHRIICKCLLSMKSKGHGPGGDLRNYLEGLAMAEDVQKYVEHYPFGQHAITSTHPCWNFYLKVIEG</sequence>
<dbReference type="Gene3D" id="3.40.50.1000">
    <property type="entry name" value="HAD superfamily/HAD-like"/>
    <property type="match status" value="1"/>
</dbReference>
<evidence type="ECO:0000313" key="1">
    <source>
        <dbReference type="EMBL" id="KAF6171137.1"/>
    </source>
</evidence>
<accession>A0A7J7NVB2</accession>
<comment type="caution">
    <text evidence="1">The sequence shown here is derived from an EMBL/GenBank/DDBJ whole genome shotgun (WGS) entry which is preliminary data.</text>
</comment>
<evidence type="ECO:0000313" key="2">
    <source>
        <dbReference type="Proteomes" id="UP000541444"/>
    </source>
</evidence>
<dbReference type="OrthoDB" id="1711508at2759"/>
<gene>
    <name evidence="1" type="ORF">GIB67_012211</name>
</gene>
<evidence type="ECO:0008006" key="3">
    <source>
        <dbReference type="Google" id="ProtNLM"/>
    </source>
</evidence>
<dbReference type="EMBL" id="JACGCM010000522">
    <property type="protein sequence ID" value="KAF6171137.1"/>
    <property type="molecule type" value="Genomic_DNA"/>
</dbReference>
<name>A0A7J7NVB2_9MAGN</name>
<dbReference type="AlphaFoldDB" id="A0A7J7NVB2"/>
<keyword evidence="2" id="KW-1185">Reference proteome</keyword>